<reference evidence="1 2" key="1">
    <citation type="submission" date="2024-04" db="EMBL/GenBank/DDBJ databases">
        <authorList>
            <person name="Fracassetti M."/>
        </authorList>
    </citation>
    <scope>NUCLEOTIDE SEQUENCE [LARGE SCALE GENOMIC DNA]</scope>
</reference>
<accession>A0AAV2FVR4</accession>
<organism evidence="1 2">
    <name type="scientific">Linum trigynum</name>
    <dbReference type="NCBI Taxonomy" id="586398"/>
    <lineage>
        <taxon>Eukaryota</taxon>
        <taxon>Viridiplantae</taxon>
        <taxon>Streptophyta</taxon>
        <taxon>Embryophyta</taxon>
        <taxon>Tracheophyta</taxon>
        <taxon>Spermatophyta</taxon>
        <taxon>Magnoliopsida</taxon>
        <taxon>eudicotyledons</taxon>
        <taxon>Gunneridae</taxon>
        <taxon>Pentapetalae</taxon>
        <taxon>rosids</taxon>
        <taxon>fabids</taxon>
        <taxon>Malpighiales</taxon>
        <taxon>Linaceae</taxon>
        <taxon>Linum</taxon>
    </lineage>
</organism>
<keyword evidence="2" id="KW-1185">Reference proteome</keyword>
<dbReference type="AlphaFoldDB" id="A0AAV2FVR4"/>
<sequence length="114" mass="12605">MATDPRQLEKMSLEDDMRALLGVDRADLGQGEHVGEVARDSMWYRGHGLLGVAALAHLQEFGPPTREAQCYLLLLLGSTLFIDKSKDRVSSIINLFVKRLEMLGQYASLLSSGD</sequence>
<proteinExistence type="predicted"/>
<protein>
    <submittedName>
        <fullName evidence="1">Uncharacterized protein</fullName>
    </submittedName>
</protein>
<evidence type="ECO:0000313" key="2">
    <source>
        <dbReference type="Proteomes" id="UP001497516"/>
    </source>
</evidence>
<dbReference type="EMBL" id="OZ034820">
    <property type="protein sequence ID" value="CAL1402464.1"/>
    <property type="molecule type" value="Genomic_DNA"/>
</dbReference>
<gene>
    <name evidence="1" type="ORF">LTRI10_LOCUS42460</name>
</gene>
<dbReference type="Proteomes" id="UP001497516">
    <property type="component" value="Chromosome 7"/>
</dbReference>
<name>A0AAV2FVR4_9ROSI</name>
<evidence type="ECO:0000313" key="1">
    <source>
        <dbReference type="EMBL" id="CAL1402464.1"/>
    </source>
</evidence>